<organism evidence="1 2">
    <name type="scientific">Streptomyces coffeae</name>
    <dbReference type="NCBI Taxonomy" id="621382"/>
    <lineage>
        <taxon>Bacteria</taxon>
        <taxon>Bacillati</taxon>
        <taxon>Actinomycetota</taxon>
        <taxon>Actinomycetes</taxon>
        <taxon>Kitasatosporales</taxon>
        <taxon>Streptomycetaceae</taxon>
        <taxon>Streptomyces</taxon>
    </lineage>
</organism>
<evidence type="ECO:0008006" key="3">
    <source>
        <dbReference type="Google" id="ProtNLM"/>
    </source>
</evidence>
<accession>A0ABS1NPB9</accession>
<comment type="caution">
    <text evidence="1">The sequence shown here is derived from an EMBL/GenBank/DDBJ whole genome shotgun (WGS) entry which is preliminary data.</text>
</comment>
<gene>
    <name evidence="1" type="ORF">JK363_35955</name>
</gene>
<name>A0ABS1NPB9_9ACTN</name>
<keyword evidence="2" id="KW-1185">Reference proteome</keyword>
<dbReference type="RefSeq" id="WP_201881914.1">
    <property type="nucleotide sequence ID" value="NZ_JAERRF010000035.1"/>
</dbReference>
<reference evidence="1 2" key="1">
    <citation type="submission" date="2021-01" db="EMBL/GenBank/DDBJ databases">
        <title>WGS of actinomycetes isolated from Thailand.</title>
        <authorList>
            <person name="Thawai C."/>
        </authorList>
    </citation>
    <scope>NUCLEOTIDE SEQUENCE [LARGE SCALE GENOMIC DNA]</scope>
    <source>
        <strain evidence="1 2">CA1R205</strain>
    </source>
</reference>
<evidence type="ECO:0000313" key="1">
    <source>
        <dbReference type="EMBL" id="MBL1101937.1"/>
    </source>
</evidence>
<dbReference type="Proteomes" id="UP000634229">
    <property type="component" value="Unassembled WGS sequence"/>
</dbReference>
<dbReference type="EMBL" id="JAERRF010000035">
    <property type="protein sequence ID" value="MBL1101937.1"/>
    <property type="molecule type" value="Genomic_DNA"/>
</dbReference>
<sequence length="84" mass="9163">MSTHVPTFEEFVRPLLATAVTQDYETTPLSRLTAGDFAVLAWLDDLGVDLPADVEAELVARWDTATLRDVYEMVFSTTPGAASS</sequence>
<protein>
    <recommendedName>
        <fullName evidence="3">Acyl carrier protein</fullName>
    </recommendedName>
</protein>
<proteinExistence type="predicted"/>
<evidence type="ECO:0000313" key="2">
    <source>
        <dbReference type="Proteomes" id="UP000634229"/>
    </source>
</evidence>